<protein>
    <submittedName>
        <fullName evidence="1">Uncharacterized protein</fullName>
    </submittedName>
</protein>
<organism evidence="1 2">
    <name type="scientific">Achlya hypogyna</name>
    <name type="common">Oomycete</name>
    <name type="synonym">Protoachlya hypogyna</name>
    <dbReference type="NCBI Taxonomy" id="1202772"/>
    <lineage>
        <taxon>Eukaryota</taxon>
        <taxon>Sar</taxon>
        <taxon>Stramenopiles</taxon>
        <taxon>Oomycota</taxon>
        <taxon>Saprolegniomycetes</taxon>
        <taxon>Saprolegniales</taxon>
        <taxon>Achlyaceae</taxon>
        <taxon>Achlya</taxon>
    </lineage>
</organism>
<evidence type="ECO:0000313" key="2">
    <source>
        <dbReference type="Proteomes" id="UP000243579"/>
    </source>
</evidence>
<proteinExistence type="predicted"/>
<sequence>METKLACVSACVALVHRRNLATTFYLFARFRSWASVASAGRRRADAIVLTRRGRPVLLAWWKHVLLAKQTRLLEQTRAMLRRHPTRVAPRSIVDTSRDSTSYERRFALRRKLALRTIDENDESRN</sequence>
<keyword evidence="2" id="KW-1185">Reference proteome</keyword>
<dbReference type="EMBL" id="JNBR01000393">
    <property type="protein sequence ID" value="OQR93855.1"/>
    <property type="molecule type" value="Genomic_DNA"/>
</dbReference>
<accession>A0A1V9Z778</accession>
<evidence type="ECO:0000313" key="1">
    <source>
        <dbReference type="EMBL" id="OQR93855.1"/>
    </source>
</evidence>
<reference evidence="1 2" key="1">
    <citation type="journal article" date="2014" name="Genome Biol. Evol.">
        <title>The secreted proteins of Achlya hypogyna and Thraustotheca clavata identify the ancestral oomycete secretome and reveal gene acquisitions by horizontal gene transfer.</title>
        <authorList>
            <person name="Misner I."/>
            <person name="Blouin N."/>
            <person name="Leonard G."/>
            <person name="Richards T.A."/>
            <person name="Lane C.E."/>
        </authorList>
    </citation>
    <scope>NUCLEOTIDE SEQUENCE [LARGE SCALE GENOMIC DNA]</scope>
    <source>
        <strain evidence="1 2">ATCC 48635</strain>
    </source>
</reference>
<dbReference type="OrthoDB" id="10563006at2759"/>
<name>A0A1V9Z778_ACHHY</name>
<dbReference type="AlphaFoldDB" id="A0A1V9Z778"/>
<gene>
    <name evidence="1" type="ORF">ACHHYP_20089</name>
</gene>
<dbReference type="Proteomes" id="UP000243579">
    <property type="component" value="Unassembled WGS sequence"/>
</dbReference>
<comment type="caution">
    <text evidence="1">The sequence shown here is derived from an EMBL/GenBank/DDBJ whole genome shotgun (WGS) entry which is preliminary data.</text>
</comment>